<evidence type="ECO:0000313" key="3">
    <source>
        <dbReference type="Proteomes" id="UP000271098"/>
    </source>
</evidence>
<feature type="region of interest" description="Disordered" evidence="1">
    <location>
        <begin position="1"/>
        <end position="22"/>
    </location>
</feature>
<dbReference type="EMBL" id="UYRT01016828">
    <property type="protein sequence ID" value="VDK56353.1"/>
    <property type="molecule type" value="Genomic_DNA"/>
</dbReference>
<dbReference type="Proteomes" id="UP000271098">
    <property type="component" value="Unassembled WGS sequence"/>
</dbReference>
<reference evidence="4" key="1">
    <citation type="submission" date="2016-06" db="UniProtKB">
        <authorList>
            <consortium name="WormBaseParasite"/>
        </authorList>
    </citation>
    <scope>IDENTIFICATION</scope>
</reference>
<organism evidence="4">
    <name type="scientific">Gongylonema pulchrum</name>
    <dbReference type="NCBI Taxonomy" id="637853"/>
    <lineage>
        <taxon>Eukaryota</taxon>
        <taxon>Metazoa</taxon>
        <taxon>Ecdysozoa</taxon>
        <taxon>Nematoda</taxon>
        <taxon>Chromadorea</taxon>
        <taxon>Rhabditida</taxon>
        <taxon>Spirurina</taxon>
        <taxon>Spiruromorpha</taxon>
        <taxon>Spiruroidea</taxon>
        <taxon>Gongylonematidae</taxon>
        <taxon>Gongylonema</taxon>
    </lineage>
</organism>
<sequence length="170" mass="19538">MSEQPKKEETKSARPMNPPPYSPEILDNLSKYSIVSLTYIGRELVQELLLRTYTLMTILTKSADRWHQQQGVSDPEQLLAYCEYILSKITEIRLRIDSVPKEKEISEDEFLAMMADPTPPQKPPELAAKEKTFELQRQKLVKLNTALKTMDWIAMASDPRILKKPDKSGC</sequence>
<evidence type="ECO:0000313" key="2">
    <source>
        <dbReference type="EMBL" id="VDK56353.1"/>
    </source>
</evidence>
<feature type="compositionally biased region" description="Basic and acidic residues" evidence="1">
    <location>
        <begin position="1"/>
        <end position="12"/>
    </location>
</feature>
<reference evidence="2 3" key="2">
    <citation type="submission" date="2018-11" db="EMBL/GenBank/DDBJ databases">
        <authorList>
            <consortium name="Pathogen Informatics"/>
        </authorList>
    </citation>
    <scope>NUCLEOTIDE SEQUENCE [LARGE SCALE GENOMIC DNA]</scope>
</reference>
<name>A0A183DDR9_9BILA</name>
<dbReference type="WBParaSite" id="GPUH_0000686901-mRNA-1">
    <property type="protein sequence ID" value="GPUH_0000686901-mRNA-1"/>
    <property type="gene ID" value="GPUH_0000686901"/>
</dbReference>
<dbReference type="AlphaFoldDB" id="A0A183DDR9"/>
<dbReference type="OrthoDB" id="5791708at2759"/>
<protein>
    <submittedName>
        <fullName evidence="4">Mediator of RNA polymerase II transcription subunit 21</fullName>
    </submittedName>
</protein>
<gene>
    <name evidence="2" type="ORF">GPUH_LOCUS6862</name>
</gene>
<accession>A0A183DDR9</accession>
<keyword evidence="3" id="KW-1185">Reference proteome</keyword>
<evidence type="ECO:0000313" key="4">
    <source>
        <dbReference type="WBParaSite" id="GPUH_0000686901-mRNA-1"/>
    </source>
</evidence>
<proteinExistence type="predicted"/>
<evidence type="ECO:0000256" key="1">
    <source>
        <dbReference type="SAM" id="MobiDB-lite"/>
    </source>
</evidence>